<dbReference type="InterPro" id="IPR001586">
    <property type="entry name" value="Beta-lactam_class-C_AS"/>
</dbReference>
<dbReference type="InterPro" id="IPR001466">
    <property type="entry name" value="Beta-lactam-related"/>
</dbReference>
<evidence type="ECO:0000256" key="2">
    <source>
        <dbReference type="ARBA" id="ARBA00007840"/>
    </source>
</evidence>
<comment type="caution">
    <text evidence="9">The sequence shown here is derived from an EMBL/GenBank/DDBJ whole genome shotgun (WGS) entry which is preliminary data.</text>
</comment>
<dbReference type="RefSeq" id="WP_135201905.1">
    <property type="nucleotide sequence ID" value="NZ_SPVG01000129.1"/>
</dbReference>
<evidence type="ECO:0000313" key="10">
    <source>
        <dbReference type="Proteomes" id="UP000297729"/>
    </source>
</evidence>
<dbReference type="NCBIfam" id="NF033085">
    <property type="entry name" value="bla_class_C"/>
    <property type="match status" value="1"/>
</dbReference>
<dbReference type="PROSITE" id="PS00336">
    <property type="entry name" value="BETA_LACTAMASE_C"/>
    <property type="match status" value="1"/>
</dbReference>
<dbReference type="Pfam" id="PF00144">
    <property type="entry name" value="Beta-lactamase"/>
    <property type="match status" value="1"/>
</dbReference>
<sequence>MSLPSRLAIAIAACCCTSVAFAADLRTVVDQAIQPLLKKYDVPGIAVAITVDGKPSYFSYGVASRQDGTPVSENTLFELGSVSKTFTATMAAYALVQGKLSLDDHPGRYMPQLKGSALDQATVLNFGTYTAGGLPLQFPEAVSNDEQHMLSYFRNFKPKATPGQMRQYSNPSLGMFGHLAGLALKEAPADVIEKQILPRLGMQHTYIRMPQSALPDYAWGYNDGNKPTRMRDDLFSVEAYGVRSSSADMIRYVQAQIDPGQLDATLRRAIEGTHVGYFRIRGMVQGLGWEQYAYPVALEQLQDGNSNTMSRQLNPATRLTPPVQAPAATWFNKTGATNGFSSYVAFVPEKKIGIVILANRNYPIPARIQAAYRILSQLADQSTRK</sequence>
<evidence type="ECO:0000256" key="6">
    <source>
        <dbReference type="RuleBase" id="RU361140"/>
    </source>
</evidence>
<keyword evidence="10" id="KW-1185">Reference proteome</keyword>
<dbReference type="Proteomes" id="UP000297729">
    <property type="component" value="Unassembled WGS sequence"/>
</dbReference>
<evidence type="ECO:0000256" key="1">
    <source>
        <dbReference type="ARBA" id="ARBA00001526"/>
    </source>
</evidence>
<dbReference type="InterPro" id="IPR012338">
    <property type="entry name" value="Beta-lactam/transpept-like"/>
</dbReference>
<dbReference type="GO" id="GO:0008800">
    <property type="term" value="F:beta-lactamase activity"/>
    <property type="evidence" value="ECO:0007669"/>
    <property type="project" value="UniProtKB-UniRule"/>
</dbReference>
<keyword evidence="7" id="KW-0732">Signal</keyword>
<dbReference type="GO" id="GO:0017001">
    <property type="term" value="P:antibiotic catabolic process"/>
    <property type="evidence" value="ECO:0007669"/>
    <property type="project" value="InterPro"/>
</dbReference>
<proteinExistence type="inferred from homology"/>
<reference evidence="9 10" key="1">
    <citation type="submission" date="2019-03" db="EMBL/GenBank/DDBJ databases">
        <title>Draft Genome Sequence of Duganella callidus sp. nov., a Novel Duganella Species Isolated from Cultivated Soil.</title>
        <authorList>
            <person name="Raths R."/>
            <person name="Peta V."/>
            <person name="Bucking H."/>
        </authorList>
    </citation>
    <scope>NUCLEOTIDE SEQUENCE [LARGE SCALE GENOMIC DNA]</scope>
    <source>
        <strain evidence="9 10">DN04</strain>
    </source>
</reference>
<evidence type="ECO:0000256" key="3">
    <source>
        <dbReference type="ARBA" id="ARBA00012865"/>
    </source>
</evidence>
<comment type="similarity">
    <text evidence="2 6">Belongs to the class-C beta-lactamase family.</text>
</comment>
<protein>
    <recommendedName>
        <fullName evidence="3 6">Beta-lactamase</fullName>
        <ecNumber evidence="3 6">3.5.2.6</ecNumber>
    </recommendedName>
</protein>
<evidence type="ECO:0000259" key="8">
    <source>
        <dbReference type="Pfam" id="PF00144"/>
    </source>
</evidence>
<evidence type="ECO:0000256" key="4">
    <source>
        <dbReference type="ARBA" id="ARBA00022801"/>
    </source>
</evidence>
<comment type="catalytic activity">
    <reaction evidence="1 6">
        <text>a beta-lactam + H2O = a substituted beta-amino acid</text>
        <dbReference type="Rhea" id="RHEA:20401"/>
        <dbReference type="ChEBI" id="CHEBI:15377"/>
        <dbReference type="ChEBI" id="CHEBI:35627"/>
        <dbReference type="ChEBI" id="CHEBI:140347"/>
        <dbReference type="EC" id="3.5.2.6"/>
    </reaction>
</comment>
<feature type="domain" description="Beta-lactamase-related" evidence="8">
    <location>
        <begin position="29"/>
        <end position="378"/>
    </location>
</feature>
<dbReference type="EMBL" id="SPVG01000129">
    <property type="protein sequence ID" value="TFW21927.1"/>
    <property type="molecule type" value="Genomic_DNA"/>
</dbReference>
<gene>
    <name evidence="9" type="ORF">E4L98_12615</name>
</gene>
<dbReference type="GO" id="GO:0046677">
    <property type="term" value="P:response to antibiotic"/>
    <property type="evidence" value="ECO:0007669"/>
    <property type="project" value="UniProtKB-UniRule"/>
</dbReference>
<evidence type="ECO:0000313" key="9">
    <source>
        <dbReference type="EMBL" id="TFW21927.1"/>
    </source>
</evidence>
<accession>A0A4Y9SF62</accession>
<dbReference type="EC" id="3.5.2.6" evidence="3 6"/>
<dbReference type="InterPro" id="IPR058136">
    <property type="entry name" value="AmpC"/>
</dbReference>
<dbReference type="PANTHER" id="PTHR46825:SF8">
    <property type="entry name" value="BETA-LACTAMASE-RELATED"/>
    <property type="match status" value="1"/>
</dbReference>
<dbReference type="SUPFAM" id="SSF56601">
    <property type="entry name" value="beta-lactamase/transpeptidase-like"/>
    <property type="match status" value="1"/>
</dbReference>
<dbReference type="AlphaFoldDB" id="A0A4Y9SF62"/>
<organism evidence="9 10">
    <name type="scientific">Duganella callida</name>
    <dbReference type="NCBI Taxonomy" id="2561932"/>
    <lineage>
        <taxon>Bacteria</taxon>
        <taxon>Pseudomonadati</taxon>
        <taxon>Pseudomonadota</taxon>
        <taxon>Betaproteobacteria</taxon>
        <taxon>Burkholderiales</taxon>
        <taxon>Oxalobacteraceae</taxon>
        <taxon>Telluria group</taxon>
        <taxon>Duganella</taxon>
    </lineage>
</organism>
<evidence type="ECO:0000256" key="7">
    <source>
        <dbReference type="SAM" id="SignalP"/>
    </source>
</evidence>
<feature type="signal peptide" evidence="7">
    <location>
        <begin position="1"/>
        <end position="22"/>
    </location>
</feature>
<name>A0A4Y9SF62_9BURK</name>
<keyword evidence="4 6" id="KW-0378">Hydrolase</keyword>
<evidence type="ECO:0000256" key="5">
    <source>
        <dbReference type="ARBA" id="ARBA00023251"/>
    </source>
</evidence>
<dbReference type="InterPro" id="IPR050491">
    <property type="entry name" value="AmpC-like"/>
</dbReference>
<dbReference type="PANTHER" id="PTHR46825">
    <property type="entry name" value="D-ALANYL-D-ALANINE-CARBOXYPEPTIDASE/ENDOPEPTIDASE AMPH"/>
    <property type="match status" value="1"/>
</dbReference>
<dbReference type="Gene3D" id="3.40.710.10">
    <property type="entry name" value="DD-peptidase/beta-lactamase superfamily"/>
    <property type="match status" value="1"/>
</dbReference>
<dbReference type="GO" id="GO:0030288">
    <property type="term" value="C:outer membrane-bounded periplasmic space"/>
    <property type="evidence" value="ECO:0007669"/>
    <property type="project" value="InterPro"/>
</dbReference>
<feature type="chain" id="PRO_5021283660" description="Beta-lactamase" evidence="7">
    <location>
        <begin position="23"/>
        <end position="385"/>
    </location>
</feature>
<keyword evidence="5 6" id="KW-0046">Antibiotic resistance</keyword>
<dbReference type="OrthoDB" id="5377431at2"/>